<accession>A0A143DB68</accession>
<evidence type="ECO:0000256" key="5">
    <source>
        <dbReference type="HAMAP-Rule" id="MF_01328"/>
    </source>
</evidence>
<evidence type="ECO:0000256" key="1">
    <source>
        <dbReference type="ARBA" id="ARBA00010528"/>
    </source>
</evidence>
<dbReference type="Pfam" id="PF00573">
    <property type="entry name" value="Ribosomal_L4"/>
    <property type="match status" value="1"/>
</dbReference>
<dbReference type="GO" id="GO:0006412">
    <property type="term" value="P:translation"/>
    <property type="evidence" value="ECO:0007669"/>
    <property type="project" value="UniProtKB-UniRule"/>
</dbReference>
<keyword evidence="7" id="KW-1185">Reference proteome</keyword>
<dbReference type="Proteomes" id="UP000076066">
    <property type="component" value="Chromosome"/>
</dbReference>
<dbReference type="OrthoDB" id="9803201at2"/>
<evidence type="ECO:0000313" key="6">
    <source>
        <dbReference type="EMBL" id="AMW33981.1"/>
    </source>
</evidence>
<reference evidence="6 7" key="1">
    <citation type="submission" date="2016-02" db="EMBL/GenBank/DDBJ databases">
        <title>Complete Genome of H5569, the type strain of the newly described species Haematospirillium jordaniae.</title>
        <authorList>
            <person name="Nicholson A.C."/>
            <person name="Humrighouse B.W."/>
            <person name="Loparov V."/>
            <person name="McQuiston J.R."/>
        </authorList>
    </citation>
    <scope>NUCLEOTIDE SEQUENCE [LARGE SCALE GENOMIC DNA]</scope>
    <source>
        <strain evidence="6 7">H5569</strain>
    </source>
</reference>
<evidence type="ECO:0000256" key="3">
    <source>
        <dbReference type="ARBA" id="ARBA00023274"/>
    </source>
</evidence>
<dbReference type="EMBL" id="CP014525">
    <property type="protein sequence ID" value="AMW33981.1"/>
    <property type="molecule type" value="Genomic_DNA"/>
</dbReference>
<dbReference type="GO" id="GO:1990904">
    <property type="term" value="C:ribonucleoprotein complex"/>
    <property type="evidence" value="ECO:0007669"/>
    <property type="project" value="UniProtKB-KW"/>
</dbReference>
<comment type="similarity">
    <text evidence="1 5">Belongs to the universal ribosomal protein uL4 family.</text>
</comment>
<dbReference type="GO" id="GO:0003735">
    <property type="term" value="F:structural constituent of ribosome"/>
    <property type="evidence" value="ECO:0007669"/>
    <property type="project" value="InterPro"/>
</dbReference>
<dbReference type="KEGG" id="hjo:AY555_00960"/>
<sequence length="205" mass="22321">MKLDVISLENKAVGTIELPDDIFGLDVRSDILQRVVRWQLARRQSGTHQTKTISMVSGTTRKPFKQKGTGRARQGSMRATQFRGGGVAFGPVVRSHAHDLNKKFRKLGLKTALSAKAREGKLVVADFAGVTGKTKDLALQVKALGWSSVLVVDGAEVDALFARAASNIPGLSFLPTQGANVYDILRRDTLVLTRAAVEKLEERLK</sequence>
<protein>
    <recommendedName>
        <fullName evidence="4 5">Large ribosomal subunit protein uL4</fullName>
    </recommendedName>
</protein>
<comment type="subunit">
    <text evidence="5">Part of the 50S ribosomal subunit.</text>
</comment>
<dbReference type="InterPro" id="IPR002136">
    <property type="entry name" value="Ribosomal_uL4"/>
</dbReference>
<organism evidence="6 7">
    <name type="scientific">Haematospirillum jordaniae</name>
    <dbReference type="NCBI Taxonomy" id="1549855"/>
    <lineage>
        <taxon>Bacteria</taxon>
        <taxon>Pseudomonadati</taxon>
        <taxon>Pseudomonadota</taxon>
        <taxon>Alphaproteobacteria</taxon>
        <taxon>Rhodospirillales</taxon>
        <taxon>Novispirillaceae</taxon>
        <taxon>Haematospirillum</taxon>
    </lineage>
</organism>
<keyword evidence="2 5" id="KW-0689">Ribosomal protein</keyword>
<dbReference type="Gene3D" id="3.40.1370.10">
    <property type="match status" value="1"/>
</dbReference>
<comment type="function">
    <text evidence="5">One of the primary rRNA binding proteins, this protein initially binds near the 5'-end of the 23S rRNA. It is important during the early stages of 50S assembly. It makes multiple contacts with different domains of the 23S rRNA in the assembled 50S subunit and ribosome.</text>
</comment>
<gene>
    <name evidence="5" type="primary">rplD</name>
    <name evidence="6" type="ORF">AY555_00960</name>
</gene>
<evidence type="ECO:0000256" key="4">
    <source>
        <dbReference type="ARBA" id="ARBA00035244"/>
    </source>
</evidence>
<keyword evidence="3 5" id="KW-0687">Ribonucleoprotein</keyword>
<dbReference type="SUPFAM" id="SSF52166">
    <property type="entry name" value="Ribosomal protein L4"/>
    <property type="match status" value="1"/>
</dbReference>
<dbReference type="GeneID" id="53315727"/>
<dbReference type="GO" id="GO:0019843">
    <property type="term" value="F:rRNA binding"/>
    <property type="evidence" value="ECO:0007669"/>
    <property type="project" value="UniProtKB-UniRule"/>
</dbReference>
<dbReference type="InterPro" id="IPR023574">
    <property type="entry name" value="Ribosomal_uL4_dom_sf"/>
</dbReference>
<comment type="function">
    <text evidence="5">Forms part of the polypeptide exit tunnel.</text>
</comment>
<dbReference type="RefSeq" id="WP_066132236.1">
    <property type="nucleotide sequence ID" value="NZ_CP014525.1"/>
</dbReference>
<name>A0A143DB68_9PROT</name>
<dbReference type="PANTHER" id="PTHR10746:SF6">
    <property type="entry name" value="LARGE RIBOSOMAL SUBUNIT PROTEIN UL4M"/>
    <property type="match status" value="1"/>
</dbReference>
<dbReference type="PANTHER" id="PTHR10746">
    <property type="entry name" value="50S RIBOSOMAL PROTEIN L4"/>
    <property type="match status" value="1"/>
</dbReference>
<dbReference type="GO" id="GO:0005840">
    <property type="term" value="C:ribosome"/>
    <property type="evidence" value="ECO:0007669"/>
    <property type="project" value="UniProtKB-KW"/>
</dbReference>
<dbReference type="InterPro" id="IPR013005">
    <property type="entry name" value="Ribosomal_uL4-like"/>
</dbReference>
<evidence type="ECO:0000256" key="2">
    <source>
        <dbReference type="ARBA" id="ARBA00022980"/>
    </source>
</evidence>
<keyword evidence="5" id="KW-0699">rRNA-binding</keyword>
<dbReference type="AlphaFoldDB" id="A0A143DB68"/>
<proteinExistence type="inferred from homology"/>
<dbReference type="STRING" id="1549855.AY555_00960"/>
<keyword evidence="5" id="KW-0694">RNA-binding</keyword>
<evidence type="ECO:0000313" key="7">
    <source>
        <dbReference type="Proteomes" id="UP000076066"/>
    </source>
</evidence>
<dbReference type="HAMAP" id="MF_01328_B">
    <property type="entry name" value="Ribosomal_uL4_B"/>
    <property type="match status" value="1"/>
</dbReference>
<dbReference type="NCBIfam" id="TIGR03953">
    <property type="entry name" value="rplD_bact"/>
    <property type="match status" value="1"/>
</dbReference>